<evidence type="ECO:0008006" key="7">
    <source>
        <dbReference type="Google" id="ProtNLM"/>
    </source>
</evidence>
<proteinExistence type="predicted"/>
<feature type="domain" description="A to I editase" evidence="4">
    <location>
        <begin position="373"/>
        <end position="694"/>
    </location>
</feature>
<evidence type="ECO:0000313" key="6">
    <source>
        <dbReference type="Proteomes" id="UP001159428"/>
    </source>
</evidence>
<dbReference type="Proteomes" id="UP001159428">
    <property type="component" value="Unassembled WGS sequence"/>
</dbReference>
<sequence length="701" mass="77233">MSHTKMAEATGEFDVGVGAMKSETVAVIPGLGDLPVSGNQVLKRSNQSGNESSHTPPWEDSDDPMRAEDQPDSWSPPRAKKRRRSTKRKSDSLGVREAKNPLMQLNEIRPGLTYNITVKGGQTHCPVFFVSVNVDGNTFEGQGSSKQKAKHNAAENVLKSFITQIRSPVHQLITGTRDVTTDFTSDNTGSLLNTFGNSDQPMEDASMNSIESSLPPLGVTKTLKVQTEAGKHPVSLLNEFHPGLNYEFLGEEGEPNAKQFKFKVTINGQDFSGHGSSKKKGKANVASKALFALYNIRTFYAFGQSEARLQPAYLEPPPSAQLEQVAADLIADAVLAKFQSLQPTAGEPIRRKVLASIVMTSRGDSEQKFEVISLGTGTKFISGEYISDQGLAVNDCHGEIIARRSFLRFLYSQLELCAEGYEEESIFEKKKSGLFGVRDNVEFHLYINTSPCGDARVFSPHEPIMGESDKHPGRRKRGLLRVKLENGEGTIPAMKADTTIQTWDGVLQGERLRTMSCSDKVCRWNILGVQGALLSHFLEPIYLQSVVLGSLYHYEHMSRAMYHRLGDLEGLPPLFKQNRPLMNGTSTPEPRATVKSPNISVNWSEGDQGFEIVNATKGVIGDGQAVSRLCKQSLFKRFIMLWKKLRPAIAGPLSYHGAKAAAGQYQAAKMIVMKGFESQGLGSWIRKPVEQDMFELSEEDL</sequence>
<protein>
    <recommendedName>
        <fullName evidence="7">Double-stranded RNA-specific editase 1</fullName>
    </recommendedName>
</protein>
<dbReference type="GO" id="GO:0005737">
    <property type="term" value="C:cytoplasm"/>
    <property type="evidence" value="ECO:0007669"/>
    <property type="project" value="TreeGrafter"/>
</dbReference>
<dbReference type="AlphaFoldDB" id="A0AAU9WYZ1"/>
<dbReference type="GO" id="GO:0003726">
    <property type="term" value="F:double-stranded RNA adenosine deaminase activity"/>
    <property type="evidence" value="ECO:0007669"/>
    <property type="project" value="TreeGrafter"/>
</dbReference>
<dbReference type="GO" id="GO:0008251">
    <property type="term" value="F:tRNA-specific adenosine deaminase activity"/>
    <property type="evidence" value="ECO:0007669"/>
    <property type="project" value="TreeGrafter"/>
</dbReference>
<dbReference type="EMBL" id="CALNXJ010000025">
    <property type="protein sequence ID" value="CAH3130894.1"/>
    <property type="molecule type" value="Genomic_DNA"/>
</dbReference>
<dbReference type="Gene3D" id="3.30.160.20">
    <property type="match status" value="2"/>
</dbReference>
<evidence type="ECO:0000259" key="4">
    <source>
        <dbReference type="PROSITE" id="PS50141"/>
    </source>
</evidence>
<reference evidence="5 6" key="1">
    <citation type="submission" date="2022-05" db="EMBL/GenBank/DDBJ databases">
        <authorList>
            <consortium name="Genoscope - CEA"/>
            <person name="William W."/>
        </authorList>
    </citation>
    <scope>NUCLEOTIDE SEQUENCE [LARGE SCALE GENOMIC DNA]</scope>
</reference>
<feature type="compositionally biased region" description="Polar residues" evidence="2">
    <location>
        <begin position="37"/>
        <end position="55"/>
    </location>
</feature>
<feature type="domain" description="DRBM" evidence="3">
    <location>
        <begin position="97"/>
        <end position="163"/>
    </location>
</feature>
<evidence type="ECO:0000256" key="2">
    <source>
        <dbReference type="SAM" id="MobiDB-lite"/>
    </source>
</evidence>
<gene>
    <name evidence="5" type="ORF">PMEA_00014381</name>
</gene>
<dbReference type="PROSITE" id="PS50141">
    <property type="entry name" value="A_DEAMIN_EDITASE"/>
    <property type="match status" value="1"/>
</dbReference>
<evidence type="ECO:0000313" key="5">
    <source>
        <dbReference type="EMBL" id="CAH3130894.1"/>
    </source>
</evidence>
<dbReference type="PROSITE" id="PS50137">
    <property type="entry name" value="DS_RBD"/>
    <property type="match status" value="2"/>
</dbReference>
<dbReference type="GO" id="GO:0006382">
    <property type="term" value="P:adenosine to inosine editing"/>
    <property type="evidence" value="ECO:0007669"/>
    <property type="project" value="TreeGrafter"/>
</dbReference>
<dbReference type="SUPFAM" id="SSF54768">
    <property type="entry name" value="dsRNA-binding domain-like"/>
    <property type="match status" value="2"/>
</dbReference>
<feature type="region of interest" description="Disordered" evidence="2">
    <location>
        <begin position="30"/>
        <end position="98"/>
    </location>
</feature>
<dbReference type="SMART" id="SM00358">
    <property type="entry name" value="DSRM"/>
    <property type="match status" value="2"/>
</dbReference>
<dbReference type="PANTHER" id="PTHR10910:SF62">
    <property type="entry name" value="AT07585P-RELATED"/>
    <property type="match status" value="1"/>
</dbReference>
<dbReference type="GO" id="GO:0003725">
    <property type="term" value="F:double-stranded RNA binding"/>
    <property type="evidence" value="ECO:0007669"/>
    <property type="project" value="TreeGrafter"/>
</dbReference>
<comment type="caution">
    <text evidence="5">The sequence shown here is derived from an EMBL/GenBank/DDBJ whole genome shotgun (WGS) entry which is preliminary data.</text>
</comment>
<dbReference type="GO" id="GO:0006396">
    <property type="term" value="P:RNA processing"/>
    <property type="evidence" value="ECO:0007669"/>
    <property type="project" value="InterPro"/>
</dbReference>
<keyword evidence="6" id="KW-1185">Reference proteome</keyword>
<dbReference type="InterPro" id="IPR002466">
    <property type="entry name" value="A_deamin"/>
</dbReference>
<dbReference type="PANTHER" id="PTHR10910">
    <property type="entry name" value="EUKARYOTE SPECIFIC DSRNA BINDING PROTEIN"/>
    <property type="match status" value="1"/>
</dbReference>
<feature type="compositionally biased region" description="Basic and acidic residues" evidence="2">
    <location>
        <begin position="88"/>
        <end position="98"/>
    </location>
</feature>
<name>A0AAU9WYZ1_9CNID</name>
<dbReference type="Pfam" id="PF02137">
    <property type="entry name" value="A_deamin"/>
    <property type="match status" value="1"/>
</dbReference>
<dbReference type="InterPro" id="IPR014720">
    <property type="entry name" value="dsRBD_dom"/>
</dbReference>
<dbReference type="CDD" id="cd19865">
    <property type="entry name" value="DSRM_STRBP_RED-like_rpt1"/>
    <property type="match status" value="1"/>
</dbReference>
<feature type="domain" description="DRBM" evidence="3">
    <location>
        <begin position="232"/>
        <end position="295"/>
    </location>
</feature>
<evidence type="ECO:0000259" key="3">
    <source>
        <dbReference type="PROSITE" id="PS50137"/>
    </source>
</evidence>
<evidence type="ECO:0000256" key="1">
    <source>
        <dbReference type="PROSITE-ProRule" id="PRU00266"/>
    </source>
</evidence>
<accession>A0AAU9WYZ1</accession>
<organism evidence="5 6">
    <name type="scientific">Pocillopora meandrina</name>
    <dbReference type="NCBI Taxonomy" id="46732"/>
    <lineage>
        <taxon>Eukaryota</taxon>
        <taxon>Metazoa</taxon>
        <taxon>Cnidaria</taxon>
        <taxon>Anthozoa</taxon>
        <taxon>Hexacorallia</taxon>
        <taxon>Scleractinia</taxon>
        <taxon>Astrocoeniina</taxon>
        <taxon>Pocilloporidae</taxon>
        <taxon>Pocillopora</taxon>
    </lineage>
</organism>
<dbReference type="GO" id="GO:0005730">
    <property type="term" value="C:nucleolus"/>
    <property type="evidence" value="ECO:0007669"/>
    <property type="project" value="TreeGrafter"/>
</dbReference>
<dbReference type="Pfam" id="PF00035">
    <property type="entry name" value="dsrm"/>
    <property type="match status" value="2"/>
</dbReference>
<dbReference type="SMART" id="SM00552">
    <property type="entry name" value="ADEAMc"/>
    <property type="match status" value="1"/>
</dbReference>
<feature type="compositionally biased region" description="Basic residues" evidence="2">
    <location>
        <begin position="78"/>
        <end position="87"/>
    </location>
</feature>
<keyword evidence="1" id="KW-0694">RNA-binding</keyword>